<dbReference type="EMBL" id="CZQC01000050">
    <property type="protein sequence ID" value="CUS41671.1"/>
    <property type="molecule type" value="Genomic_DNA"/>
</dbReference>
<dbReference type="PANTHER" id="PTHR43701:SF2">
    <property type="entry name" value="MEMBRANE TRANSPORTER PROTEIN YJNA-RELATED"/>
    <property type="match status" value="1"/>
</dbReference>
<keyword evidence="4 5" id="KW-0472">Membrane</keyword>
<comment type="subcellular location">
    <subcellularLocation>
        <location evidence="1">Membrane</location>
        <topology evidence="1">Multi-pass membrane protein</topology>
    </subcellularLocation>
</comment>
<dbReference type="Pfam" id="PF01925">
    <property type="entry name" value="TauE"/>
    <property type="match status" value="1"/>
</dbReference>
<dbReference type="InterPro" id="IPR002781">
    <property type="entry name" value="TM_pro_TauE-like"/>
</dbReference>
<evidence type="ECO:0000256" key="4">
    <source>
        <dbReference type="ARBA" id="ARBA00023136"/>
    </source>
</evidence>
<feature type="transmembrane region" description="Helical" evidence="5">
    <location>
        <begin position="224"/>
        <end position="247"/>
    </location>
</feature>
<keyword evidence="3 5" id="KW-1133">Transmembrane helix</keyword>
<dbReference type="AlphaFoldDB" id="A0A160TCN5"/>
<gene>
    <name evidence="6" type="ORF">MGWOODY_Tha2190</name>
</gene>
<sequence>MHIDASGSEVVDTGEPRSYFSTQFTKDLVFFAVAIVVGLLVIAFSFDEPIDLILERWPVFFTAIVAAAVANATAVGGGFIFMPLFTFGYGFTSLESLKLALATQAFGMSSGALAWSVKRIVMSVLGFSLVFAIAGMFIGSFYITPNQNHIDIAFGAASLGLAVILIIEVYYSKNSSEYRNIRKPTLLDLIVFAALCLLGGMINAWVSIGIGEIVALWMLLRWRYPLALCISTGVAALAGCSIAGLLIHSELGGIRWDFLAFTAPGVVIGGRLGARMGVAICGDAGDVGEVSNVKSSDRLKHFIIAVIFVDGVAVLFNAL</sequence>
<evidence type="ECO:0000256" key="3">
    <source>
        <dbReference type="ARBA" id="ARBA00022989"/>
    </source>
</evidence>
<evidence type="ECO:0000313" key="6">
    <source>
        <dbReference type="EMBL" id="CUS41671.1"/>
    </source>
</evidence>
<dbReference type="GO" id="GO:0016020">
    <property type="term" value="C:membrane"/>
    <property type="evidence" value="ECO:0007669"/>
    <property type="project" value="UniProtKB-SubCell"/>
</dbReference>
<organism evidence="6">
    <name type="scientific">hydrothermal vent metagenome</name>
    <dbReference type="NCBI Taxonomy" id="652676"/>
    <lineage>
        <taxon>unclassified sequences</taxon>
        <taxon>metagenomes</taxon>
        <taxon>ecological metagenomes</taxon>
    </lineage>
</organism>
<protein>
    <submittedName>
        <fullName evidence="6">Putative membrane protein</fullName>
    </submittedName>
</protein>
<dbReference type="PANTHER" id="PTHR43701">
    <property type="entry name" value="MEMBRANE TRANSPORTER PROTEIN MJ0441-RELATED"/>
    <property type="match status" value="1"/>
</dbReference>
<proteinExistence type="predicted"/>
<evidence type="ECO:0000256" key="2">
    <source>
        <dbReference type="ARBA" id="ARBA00022692"/>
    </source>
</evidence>
<keyword evidence="2 5" id="KW-0812">Transmembrane</keyword>
<evidence type="ECO:0000256" key="1">
    <source>
        <dbReference type="ARBA" id="ARBA00004141"/>
    </source>
</evidence>
<feature type="transmembrane region" description="Helical" evidence="5">
    <location>
        <begin position="192"/>
        <end position="218"/>
    </location>
</feature>
<name>A0A160TCN5_9ZZZZ</name>
<dbReference type="InterPro" id="IPR051598">
    <property type="entry name" value="TSUP/Inactive_protease-like"/>
</dbReference>
<accession>A0A160TCN5</accession>
<feature type="transmembrane region" description="Helical" evidence="5">
    <location>
        <begin position="58"/>
        <end position="85"/>
    </location>
</feature>
<evidence type="ECO:0000256" key="5">
    <source>
        <dbReference type="SAM" id="Phobius"/>
    </source>
</evidence>
<reference evidence="6" key="1">
    <citation type="submission" date="2015-10" db="EMBL/GenBank/DDBJ databases">
        <authorList>
            <person name="Gilbert D.G."/>
        </authorList>
    </citation>
    <scope>NUCLEOTIDE SEQUENCE</scope>
</reference>
<feature type="transmembrane region" description="Helical" evidence="5">
    <location>
        <begin position="28"/>
        <end position="46"/>
    </location>
</feature>
<feature type="transmembrane region" description="Helical" evidence="5">
    <location>
        <begin position="301"/>
        <end position="318"/>
    </location>
</feature>
<feature type="transmembrane region" description="Helical" evidence="5">
    <location>
        <begin position="150"/>
        <end position="171"/>
    </location>
</feature>
<feature type="transmembrane region" description="Helical" evidence="5">
    <location>
        <begin position="124"/>
        <end position="144"/>
    </location>
</feature>